<dbReference type="Gene3D" id="3.20.20.140">
    <property type="entry name" value="Metal-dependent hydrolases"/>
    <property type="match status" value="1"/>
</dbReference>
<dbReference type="InterPro" id="IPR032466">
    <property type="entry name" value="Metal_Hydrolase"/>
</dbReference>
<dbReference type="EMBL" id="VFFF01000001">
    <property type="protein sequence ID" value="TNY34271.1"/>
    <property type="molecule type" value="Genomic_DNA"/>
</dbReference>
<accession>A0A5C5GKE1</accession>
<dbReference type="Proteomes" id="UP000314011">
    <property type="component" value="Unassembled WGS sequence"/>
</dbReference>
<dbReference type="GO" id="GO:0070573">
    <property type="term" value="F:metallodipeptidase activity"/>
    <property type="evidence" value="ECO:0007669"/>
    <property type="project" value="InterPro"/>
</dbReference>
<name>A0A5C5GKE1_9RHOB</name>
<dbReference type="PANTHER" id="PTHR10443:SF12">
    <property type="entry name" value="DIPEPTIDASE"/>
    <property type="match status" value="1"/>
</dbReference>
<dbReference type="GO" id="GO:0006508">
    <property type="term" value="P:proteolysis"/>
    <property type="evidence" value="ECO:0007669"/>
    <property type="project" value="InterPro"/>
</dbReference>
<dbReference type="PANTHER" id="PTHR10443">
    <property type="entry name" value="MICROSOMAL DIPEPTIDASE"/>
    <property type="match status" value="1"/>
</dbReference>
<dbReference type="Pfam" id="PF01244">
    <property type="entry name" value="Peptidase_M19"/>
    <property type="match status" value="1"/>
</dbReference>
<dbReference type="AlphaFoldDB" id="A0A5C5GKE1"/>
<organism evidence="1 2">
    <name type="scientific">Pelagovum pacificum</name>
    <dbReference type="NCBI Taxonomy" id="2588711"/>
    <lineage>
        <taxon>Bacteria</taxon>
        <taxon>Pseudomonadati</taxon>
        <taxon>Pseudomonadota</taxon>
        <taxon>Alphaproteobacteria</taxon>
        <taxon>Rhodobacterales</taxon>
        <taxon>Paracoccaceae</taxon>
        <taxon>Pelagovum</taxon>
    </lineage>
</organism>
<evidence type="ECO:0000313" key="2">
    <source>
        <dbReference type="Proteomes" id="UP000314011"/>
    </source>
</evidence>
<dbReference type="SUPFAM" id="SSF51556">
    <property type="entry name" value="Metallo-dependent hydrolases"/>
    <property type="match status" value="1"/>
</dbReference>
<dbReference type="InterPro" id="IPR008257">
    <property type="entry name" value="Pept_M19"/>
</dbReference>
<dbReference type="PROSITE" id="PS51365">
    <property type="entry name" value="RENAL_DIPEPTIDASE_2"/>
    <property type="match status" value="1"/>
</dbReference>
<sequence length="372" mass="39556">MDPVVVAYQRSGDFLTDVPLMTTTDLTPVFDGHNDALLRLASAARAGEPIDFVTGDASLQVDLPKAEEGGLRGGMFALFAPNSGKFDVSGGLSSMPAFPPITRDEATPWMEEMIALADDLVARSSGRVRKCTTAADLAAAESQDQLAMVLHIEGAEALSPDLSDFDRWCDLGVRSIGPVWSRPNAFAEGVPFAFPGDPDVGGGLSDAGKQLLAAMDERGMIFDLSHLNAAGVRDVAKLSRLPLVATHSAVHEICPSPRNLTDEQLRMIADSGGLVGLNFHVGFLRTDGAVGGLQLDLAELVRHLDHLLAFLGEEGVALGSDYDGGVPPGDIASAARLQALPAALREAGYSEDLIERICWRNWRSMLARVWGN</sequence>
<keyword evidence="2" id="KW-1185">Reference proteome</keyword>
<dbReference type="CDD" id="cd01301">
    <property type="entry name" value="rDP_like"/>
    <property type="match status" value="1"/>
</dbReference>
<reference evidence="1 2" key="1">
    <citation type="submission" date="2019-06" db="EMBL/GenBank/DDBJ databases">
        <title>Genome of new Rhodobacteraceae sp. SM1903.</title>
        <authorList>
            <person name="Ren X."/>
        </authorList>
    </citation>
    <scope>NUCLEOTIDE SEQUENCE [LARGE SCALE GENOMIC DNA]</scope>
    <source>
        <strain evidence="1 2">SM1903</strain>
    </source>
</reference>
<proteinExistence type="predicted"/>
<comment type="caution">
    <text evidence="1">The sequence shown here is derived from an EMBL/GenBank/DDBJ whole genome shotgun (WGS) entry which is preliminary data.</text>
</comment>
<evidence type="ECO:0000313" key="1">
    <source>
        <dbReference type="EMBL" id="TNY34271.1"/>
    </source>
</evidence>
<dbReference type="OrthoDB" id="9804920at2"/>
<protein>
    <submittedName>
        <fullName evidence="1">Membrane dipeptidase</fullName>
    </submittedName>
</protein>
<gene>
    <name evidence="1" type="ORF">FHY64_00910</name>
</gene>